<keyword evidence="10" id="KW-0472">Membrane</keyword>
<dbReference type="InterPro" id="IPR012341">
    <property type="entry name" value="6hp_glycosidase-like_sf"/>
</dbReference>
<dbReference type="PRINTS" id="PR00747">
    <property type="entry name" value="GLYHDRLASE47"/>
</dbReference>
<dbReference type="Proteomes" id="UP001175001">
    <property type="component" value="Unassembled WGS sequence"/>
</dbReference>
<keyword evidence="9" id="KW-0326">Glycosidase</keyword>
<reference evidence="11" key="1">
    <citation type="submission" date="2023-06" db="EMBL/GenBank/DDBJ databases">
        <title>Multi-omics analyses reveal the molecular pathogenesis toolkit of Lasiodiplodia hormozganensis, a cross-kingdom pathogen.</title>
        <authorList>
            <person name="Felix C."/>
            <person name="Meneses R."/>
            <person name="Goncalves M.F.M."/>
            <person name="Tilleman L."/>
            <person name="Duarte A.S."/>
            <person name="Jorrin-Novo J.V."/>
            <person name="Van De Peer Y."/>
            <person name="Deforce D."/>
            <person name="Van Nieuwerburgh F."/>
            <person name="Esteves A.C."/>
            <person name="Alves A."/>
        </authorList>
    </citation>
    <scope>NUCLEOTIDE SEQUENCE</scope>
    <source>
        <strain evidence="11">CBS 339.90</strain>
    </source>
</reference>
<evidence type="ECO:0000256" key="2">
    <source>
        <dbReference type="ARBA" id="ARBA00004922"/>
    </source>
</evidence>
<keyword evidence="7" id="KW-0106">Calcium</keyword>
<evidence type="ECO:0000256" key="10">
    <source>
        <dbReference type="SAM" id="Phobius"/>
    </source>
</evidence>
<dbReference type="AlphaFoldDB" id="A0AA40CVJ9"/>
<dbReference type="GO" id="GO:0005783">
    <property type="term" value="C:endoplasmic reticulum"/>
    <property type="evidence" value="ECO:0007669"/>
    <property type="project" value="TreeGrafter"/>
</dbReference>
<feature type="active site" description="Proton donor" evidence="6">
    <location>
        <position position="430"/>
    </location>
</feature>
<feature type="transmembrane region" description="Helical" evidence="10">
    <location>
        <begin position="9"/>
        <end position="26"/>
    </location>
</feature>
<feature type="binding site" evidence="7">
    <location>
        <position position="589"/>
    </location>
    <ligand>
        <name>Ca(2+)</name>
        <dbReference type="ChEBI" id="CHEBI:29108"/>
    </ligand>
</feature>
<dbReference type="EC" id="3.2.1.-" evidence="9"/>
<organism evidence="11 12">
    <name type="scientific">Lasiodiplodia hormozganensis</name>
    <dbReference type="NCBI Taxonomy" id="869390"/>
    <lineage>
        <taxon>Eukaryota</taxon>
        <taxon>Fungi</taxon>
        <taxon>Dikarya</taxon>
        <taxon>Ascomycota</taxon>
        <taxon>Pezizomycotina</taxon>
        <taxon>Dothideomycetes</taxon>
        <taxon>Dothideomycetes incertae sedis</taxon>
        <taxon>Botryosphaeriales</taxon>
        <taxon>Botryosphaeriaceae</taxon>
        <taxon>Lasiodiplodia</taxon>
    </lineage>
</organism>
<dbReference type="InterPro" id="IPR001382">
    <property type="entry name" value="Glyco_hydro_47"/>
</dbReference>
<evidence type="ECO:0000256" key="3">
    <source>
        <dbReference type="ARBA" id="ARBA00007658"/>
    </source>
</evidence>
<comment type="pathway">
    <text evidence="2">Protein modification; protein glycosylation.</text>
</comment>
<keyword evidence="10" id="KW-1133">Transmembrane helix</keyword>
<evidence type="ECO:0000256" key="4">
    <source>
        <dbReference type="ARBA" id="ARBA00022801"/>
    </source>
</evidence>
<protein>
    <recommendedName>
        <fullName evidence="9">alpha-1,2-Mannosidase</fullName>
        <ecNumber evidence="9">3.2.1.-</ecNumber>
    </recommendedName>
</protein>
<name>A0AA40CVJ9_9PEZI</name>
<dbReference type="GO" id="GO:0005975">
    <property type="term" value="P:carbohydrate metabolic process"/>
    <property type="evidence" value="ECO:0007669"/>
    <property type="project" value="InterPro"/>
</dbReference>
<evidence type="ECO:0000313" key="12">
    <source>
        <dbReference type="Proteomes" id="UP001175001"/>
    </source>
</evidence>
<evidence type="ECO:0000256" key="7">
    <source>
        <dbReference type="PIRSR" id="PIRSR601382-2"/>
    </source>
</evidence>
<dbReference type="GO" id="GO:0005509">
    <property type="term" value="F:calcium ion binding"/>
    <property type="evidence" value="ECO:0007669"/>
    <property type="project" value="InterPro"/>
</dbReference>
<feature type="active site" evidence="6">
    <location>
        <position position="501"/>
    </location>
</feature>
<feature type="active site" evidence="6">
    <location>
        <position position="315"/>
    </location>
</feature>
<dbReference type="GO" id="GO:0016020">
    <property type="term" value="C:membrane"/>
    <property type="evidence" value="ECO:0007669"/>
    <property type="project" value="InterPro"/>
</dbReference>
<evidence type="ECO:0000256" key="6">
    <source>
        <dbReference type="PIRSR" id="PIRSR601382-1"/>
    </source>
</evidence>
<comment type="similarity">
    <text evidence="3 9">Belongs to the glycosyl hydrolase 47 family.</text>
</comment>
<evidence type="ECO:0000256" key="8">
    <source>
        <dbReference type="PIRSR" id="PIRSR601382-3"/>
    </source>
</evidence>
<accession>A0AA40CVJ9</accession>
<evidence type="ECO:0000256" key="9">
    <source>
        <dbReference type="RuleBase" id="RU361193"/>
    </source>
</evidence>
<dbReference type="InterPro" id="IPR050749">
    <property type="entry name" value="Glycosyl_Hydrolase_47"/>
</dbReference>
<dbReference type="FunFam" id="1.50.10.10:FF:000037">
    <property type="entry name" value="alpha-1,2-Mannosidase"/>
    <property type="match status" value="1"/>
</dbReference>
<dbReference type="SUPFAM" id="SSF48225">
    <property type="entry name" value="Seven-hairpin glycosidases"/>
    <property type="match status" value="1"/>
</dbReference>
<comment type="caution">
    <text evidence="11">The sequence shown here is derived from an EMBL/GenBank/DDBJ whole genome shotgun (WGS) entry which is preliminary data.</text>
</comment>
<evidence type="ECO:0000256" key="1">
    <source>
        <dbReference type="ARBA" id="ARBA00001913"/>
    </source>
</evidence>
<keyword evidence="4 9" id="KW-0378">Hydrolase</keyword>
<dbReference type="Gene3D" id="1.50.10.10">
    <property type="match status" value="1"/>
</dbReference>
<dbReference type="GO" id="GO:0004571">
    <property type="term" value="F:mannosyl-oligosaccharide 1,2-alpha-mannosidase activity"/>
    <property type="evidence" value="ECO:0007669"/>
    <property type="project" value="InterPro"/>
</dbReference>
<sequence length="598" mass="67364">MNRIHQKRLAPYIFIVVTILLFFYFLRAPTQPDIPISSDGATHAQPLQKFNWGKRKPHYPIKNFRSLPNGKPKKLPQVQFAFGKEDATAASLREKRRAEVKKAFERSWQSYREKAWLQDELAPITGGSKSTFGGWAATLVDTLDTLWIMGMKKEFNEAVGAVAHIDFSATTVDQINVFETTIRYLGGFLSAYDLSGDKRLLKKAIEVADMLYVAFDTPNHLPITRWNPIKALDDIPQEADQTVLVAEIGSLTMEFTRLSQITKDSKWYDAVDRIMHLFKDQQSKTDLPGMWPVFVNAKDADFTADRSFTLGGMADSLYEYFPKTYALLGGLVPLYRDLYEGSMSTAVKNLLFKPMVPDGADILAAGSVRTDGRGFPMLQPEWQHLVCFAGGMFALGGRLFDIPDHVTIGQRLTDGCVWTYKTFPLGIMPEISNLVPCPDTASTSTTADLLTQSCPWNETYWKDQVKHRLGRTVNVDQQIALDRLLPGFTAIPDRRYILRPEAIESVFVLYRITGAQSLQAAAWDMFTAIQQSTKTDLANAALADCTVTDGNPPQTDSMESFWTAETLKYFYLVFSEPDHVSLDDYVFNTEAHPFKIPK</sequence>
<keyword evidence="12" id="KW-1185">Reference proteome</keyword>
<dbReference type="PANTHER" id="PTHR11742">
    <property type="entry name" value="MANNOSYL-OLIGOSACCHARIDE ALPHA-1,2-MANNOSIDASE-RELATED"/>
    <property type="match status" value="1"/>
</dbReference>
<feature type="disulfide bond" evidence="8">
    <location>
        <begin position="387"/>
        <end position="416"/>
    </location>
</feature>
<dbReference type="Pfam" id="PF01532">
    <property type="entry name" value="Glyco_hydro_47"/>
    <property type="match status" value="1"/>
</dbReference>
<dbReference type="PANTHER" id="PTHR11742:SF89">
    <property type="entry name" value="ALPHA-1,2-MANNOSIDASE"/>
    <property type="match status" value="1"/>
</dbReference>
<dbReference type="GO" id="GO:0036503">
    <property type="term" value="P:ERAD pathway"/>
    <property type="evidence" value="ECO:0007669"/>
    <property type="project" value="UniProtKB-ARBA"/>
</dbReference>
<comment type="cofactor">
    <cofactor evidence="1 7">
        <name>Ca(2+)</name>
        <dbReference type="ChEBI" id="CHEBI:29108"/>
    </cofactor>
</comment>
<evidence type="ECO:0000313" key="11">
    <source>
        <dbReference type="EMBL" id="KAK0650794.1"/>
    </source>
</evidence>
<dbReference type="InterPro" id="IPR036026">
    <property type="entry name" value="Seven-hairpin_glycosidases"/>
</dbReference>
<keyword evidence="5 8" id="KW-1015">Disulfide bond</keyword>
<evidence type="ECO:0000256" key="5">
    <source>
        <dbReference type="ARBA" id="ARBA00023157"/>
    </source>
</evidence>
<gene>
    <name evidence="11" type="primary">MSDC</name>
    <name evidence="11" type="ORF">DIS24_g6512</name>
</gene>
<keyword evidence="7" id="KW-0479">Metal-binding</keyword>
<keyword evidence="10" id="KW-0812">Transmembrane</keyword>
<proteinExistence type="inferred from homology"/>
<feature type="active site" description="Proton donor" evidence="6">
    <location>
        <position position="179"/>
    </location>
</feature>
<dbReference type="EMBL" id="JAUJDW010000032">
    <property type="protein sequence ID" value="KAK0650794.1"/>
    <property type="molecule type" value="Genomic_DNA"/>
</dbReference>